<dbReference type="AlphaFoldDB" id="A0A0F9PVV3"/>
<name>A0A0F9PVV3_9ZZZZ</name>
<evidence type="ECO:0000256" key="1">
    <source>
        <dbReference type="SAM" id="Phobius"/>
    </source>
</evidence>
<keyword evidence="1" id="KW-0812">Transmembrane</keyword>
<dbReference type="EMBL" id="LAZR01002529">
    <property type="protein sequence ID" value="KKN28847.1"/>
    <property type="molecule type" value="Genomic_DNA"/>
</dbReference>
<reference evidence="2" key="1">
    <citation type="journal article" date="2015" name="Nature">
        <title>Complex archaea that bridge the gap between prokaryotes and eukaryotes.</title>
        <authorList>
            <person name="Spang A."/>
            <person name="Saw J.H."/>
            <person name="Jorgensen S.L."/>
            <person name="Zaremba-Niedzwiedzka K."/>
            <person name="Martijn J."/>
            <person name="Lind A.E."/>
            <person name="van Eijk R."/>
            <person name="Schleper C."/>
            <person name="Guy L."/>
            <person name="Ettema T.J."/>
        </authorList>
    </citation>
    <scope>NUCLEOTIDE SEQUENCE</scope>
</reference>
<accession>A0A0F9PVV3</accession>
<feature type="transmembrane region" description="Helical" evidence="1">
    <location>
        <begin position="6"/>
        <end position="25"/>
    </location>
</feature>
<proteinExistence type="predicted"/>
<evidence type="ECO:0000313" key="2">
    <source>
        <dbReference type="EMBL" id="KKN28847.1"/>
    </source>
</evidence>
<comment type="caution">
    <text evidence="2">The sequence shown here is derived from an EMBL/GenBank/DDBJ whole genome shotgun (WGS) entry which is preliminary data.</text>
</comment>
<organism evidence="2">
    <name type="scientific">marine sediment metagenome</name>
    <dbReference type="NCBI Taxonomy" id="412755"/>
    <lineage>
        <taxon>unclassified sequences</taxon>
        <taxon>metagenomes</taxon>
        <taxon>ecological metagenomes</taxon>
    </lineage>
</organism>
<keyword evidence="1" id="KW-0472">Membrane</keyword>
<keyword evidence="1" id="KW-1133">Transmembrane helix</keyword>
<gene>
    <name evidence="2" type="ORF">LCGC14_0849870</name>
</gene>
<protein>
    <submittedName>
        <fullName evidence="2">Uncharacterized protein</fullName>
    </submittedName>
</protein>
<sequence length="34" mass="3626">MNKGISVAVVLFVITLFGLTVLYLARLAALASNF</sequence>